<dbReference type="InterPro" id="IPR041490">
    <property type="entry name" value="KstR2_TetR_C"/>
</dbReference>
<organism evidence="6 7">
    <name type="scientific">Alcanivorax jadensis T9</name>
    <dbReference type="NCBI Taxonomy" id="1177181"/>
    <lineage>
        <taxon>Bacteria</taxon>
        <taxon>Pseudomonadati</taxon>
        <taxon>Pseudomonadota</taxon>
        <taxon>Gammaproteobacteria</taxon>
        <taxon>Oceanospirillales</taxon>
        <taxon>Alcanivoracaceae</taxon>
        <taxon>Alcanivorax</taxon>
    </lineage>
</organism>
<evidence type="ECO:0000313" key="6">
    <source>
        <dbReference type="EMBL" id="KGD60955.1"/>
    </source>
</evidence>
<dbReference type="Gene3D" id="1.10.10.60">
    <property type="entry name" value="Homeodomain-like"/>
    <property type="match status" value="1"/>
</dbReference>
<proteinExistence type="predicted"/>
<keyword evidence="1" id="KW-0805">Transcription regulation</keyword>
<keyword evidence="7" id="KW-1185">Reference proteome</keyword>
<feature type="domain" description="HTH tetR-type" evidence="5">
    <location>
        <begin position="3"/>
        <end position="63"/>
    </location>
</feature>
<dbReference type="SUPFAM" id="SSF48498">
    <property type="entry name" value="Tetracyclin repressor-like, C-terminal domain"/>
    <property type="match status" value="1"/>
</dbReference>
<dbReference type="PRINTS" id="PR00455">
    <property type="entry name" value="HTHTETR"/>
</dbReference>
<evidence type="ECO:0000313" key="7">
    <source>
        <dbReference type="Proteomes" id="UP000029443"/>
    </source>
</evidence>
<comment type="caution">
    <text evidence="6">The sequence shown here is derived from an EMBL/GenBank/DDBJ whole genome shotgun (WGS) entry which is preliminary data.</text>
</comment>
<dbReference type="Gene3D" id="1.10.357.10">
    <property type="entry name" value="Tetracycline Repressor, domain 2"/>
    <property type="match status" value="1"/>
</dbReference>
<dbReference type="InterPro" id="IPR009057">
    <property type="entry name" value="Homeodomain-like_sf"/>
</dbReference>
<dbReference type="PANTHER" id="PTHR30055">
    <property type="entry name" value="HTH-TYPE TRANSCRIPTIONAL REGULATOR RUTR"/>
    <property type="match status" value="1"/>
</dbReference>
<protein>
    <submittedName>
        <fullName evidence="6">Transcriptional regulator</fullName>
    </submittedName>
</protein>
<dbReference type="Proteomes" id="UP000029443">
    <property type="component" value="Unassembled WGS sequence"/>
</dbReference>
<keyword evidence="2 4" id="KW-0238">DNA-binding</keyword>
<dbReference type="SUPFAM" id="SSF46689">
    <property type="entry name" value="Homeodomain-like"/>
    <property type="match status" value="1"/>
</dbReference>
<dbReference type="InterPro" id="IPR050109">
    <property type="entry name" value="HTH-type_TetR-like_transc_reg"/>
</dbReference>
<dbReference type="EMBL" id="ARXU01000007">
    <property type="protein sequence ID" value="KGD60955.1"/>
    <property type="molecule type" value="Genomic_DNA"/>
</dbReference>
<reference evidence="6 7" key="1">
    <citation type="submission" date="2012-09" db="EMBL/GenBank/DDBJ databases">
        <title>Genome Sequence of alkane-degrading Bacterium Alcanivorax jadensis T9.</title>
        <authorList>
            <person name="Lai Q."/>
            <person name="Shao Z."/>
        </authorList>
    </citation>
    <scope>NUCLEOTIDE SEQUENCE [LARGE SCALE GENOMIC DNA]</scope>
    <source>
        <strain evidence="6 7">T9</strain>
    </source>
</reference>
<evidence type="ECO:0000256" key="1">
    <source>
        <dbReference type="ARBA" id="ARBA00023015"/>
    </source>
</evidence>
<dbReference type="Pfam" id="PF17932">
    <property type="entry name" value="TetR_C_24"/>
    <property type="match status" value="1"/>
</dbReference>
<keyword evidence="3" id="KW-0804">Transcription</keyword>
<name>A0ABR4WC13_9GAMM</name>
<dbReference type="PANTHER" id="PTHR30055:SF234">
    <property type="entry name" value="HTH-TYPE TRANSCRIPTIONAL REGULATOR BETI"/>
    <property type="match status" value="1"/>
</dbReference>
<dbReference type="InterPro" id="IPR036271">
    <property type="entry name" value="Tet_transcr_reg_TetR-rel_C_sf"/>
</dbReference>
<sequence length="188" mass="21310">MDDPRRARILTCAQEVFASEGFRSAEVKTIAVQAGVGKATIYKFFPSKDALLLTIVEENLNTIRDIIFTDLMSTVPPLQRLESLCRNVARYLEQNQDFSRVLIQEAGDFMGDIQRQYLALMEQNLPVAEAFFKELRKDGYFVALPTRDTILMMVNLVVGTTYTWALTGEGSLEQQAADYMKVLIRGLR</sequence>
<dbReference type="Pfam" id="PF00440">
    <property type="entry name" value="TetR_N"/>
    <property type="match status" value="1"/>
</dbReference>
<evidence type="ECO:0000256" key="2">
    <source>
        <dbReference type="ARBA" id="ARBA00023125"/>
    </source>
</evidence>
<dbReference type="PROSITE" id="PS50977">
    <property type="entry name" value="HTH_TETR_2"/>
    <property type="match status" value="1"/>
</dbReference>
<evidence type="ECO:0000259" key="5">
    <source>
        <dbReference type="PROSITE" id="PS50977"/>
    </source>
</evidence>
<evidence type="ECO:0000256" key="4">
    <source>
        <dbReference type="PROSITE-ProRule" id="PRU00335"/>
    </source>
</evidence>
<feature type="DNA-binding region" description="H-T-H motif" evidence="4">
    <location>
        <begin position="26"/>
        <end position="45"/>
    </location>
</feature>
<dbReference type="InterPro" id="IPR001647">
    <property type="entry name" value="HTH_TetR"/>
</dbReference>
<accession>A0ABR4WC13</accession>
<evidence type="ECO:0000256" key="3">
    <source>
        <dbReference type="ARBA" id="ARBA00023163"/>
    </source>
</evidence>
<dbReference type="RefSeq" id="WP_035248213.1">
    <property type="nucleotide sequence ID" value="NZ_ARXU01000007.1"/>
</dbReference>
<gene>
    <name evidence="6" type="ORF">T9A_02153</name>
</gene>